<dbReference type="InterPro" id="IPR051532">
    <property type="entry name" value="Ester_Hydrolysis_Enzymes"/>
</dbReference>
<feature type="chain" id="PRO_5025492296" description="SGNH hydrolase-type esterase domain-containing protein" evidence="1">
    <location>
        <begin position="21"/>
        <end position="475"/>
    </location>
</feature>
<feature type="signal peptide" evidence="1">
    <location>
        <begin position="1"/>
        <end position="20"/>
    </location>
</feature>
<keyword evidence="4" id="KW-1185">Reference proteome</keyword>
<evidence type="ECO:0000259" key="2">
    <source>
        <dbReference type="Pfam" id="PF13472"/>
    </source>
</evidence>
<name>A0A6C2UQB4_9BACT</name>
<dbReference type="CDD" id="cd01834">
    <property type="entry name" value="SGNH_hydrolase_like_2"/>
    <property type="match status" value="1"/>
</dbReference>
<dbReference type="EMBL" id="CAAHFH010000002">
    <property type="protein sequence ID" value="VGO22480.1"/>
    <property type="molecule type" value="Genomic_DNA"/>
</dbReference>
<dbReference type="RefSeq" id="WP_136063855.1">
    <property type="nucleotide sequence ID" value="NZ_CAAHFH010000002.1"/>
</dbReference>
<gene>
    <name evidence="3" type="ORF">SCARR_04563</name>
</gene>
<organism evidence="3 4">
    <name type="scientific">Pontiella sulfatireligans</name>
    <dbReference type="NCBI Taxonomy" id="2750658"/>
    <lineage>
        <taxon>Bacteria</taxon>
        <taxon>Pseudomonadati</taxon>
        <taxon>Kiritimatiellota</taxon>
        <taxon>Kiritimatiellia</taxon>
        <taxon>Kiritimatiellales</taxon>
        <taxon>Pontiellaceae</taxon>
        <taxon>Pontiella</taxon>
    </lineage>
</organism>
<dbReference type="GO" id="GO:0004622">
    <property type="term" value="F:phosphatidylcholine lysophospholipase activity"/>
    <property type="evidence" value="ECO:0007669"/>
    <property type="project" value="TreeGrafter"/>
</dbReference>
<dbReference type="PANTHER" id="PTHR30383">
    <property type="entry name" value="THIOESTERASE 1/PROTEASE 1/LYSOPHOSPHOLIPASE L1"/>
    <property type="match status" value="1"/>
</dbReference>
<feature type="domain" description="SGNH hydrolase-type esterase" evidence="2">
    <location>
        <begin position="32"/>
        <end position="239"/>
    </location>
</feature>
<proteinExistence type="predicted"/>
<dbReference type="Proteomes" id="UP000346198">
    <property type="component" value="Unassembled WGS sequence"/>
</dbReference>
<dbReference type="Pfam" id="PF13472">
    <property type="entry name" value="Lipase_GDSL_2"/>
    <property type="match status" value="1"/>
</dbReference>
<evidence type="ECO:0000313" key="3">
    <source>
        <dbReference type="EMBL" id="VGO22480.1"/>
    </source>
</evidence>
<protein>
    <recommendedName>
        <fullName evidence="2">SGNH hydrolase-type esterase domain-containing protein</fullName>
    </recommendedName>
</protein>
<accession>A0A6C2UQB4</accession>
<dbReference type="AlphaFoldDB" id="A0A6C2UQB4"/>
<dbReference type="PANTHER" id="PTHR30383:SF5">
    <property type="entry name" value="SGNH HYDROLASE-TYPE ESTERASE DOMAIN-CONTAINING PROTEIN"/>
    <property type="match status" value="1"/>
</dbReference>
<dbReference type="Gene3D" id="3.40.50.1110">
    <property type="entry name" value="SGNH hydrolase"/>
    <property type="match status" value="1"/>
</dbReference>
<evidence type="ECO:0000313" key="4">
    <source>
        <dbReference type="Proteomes" id="UP000346198"/>
    </source>
</evidence>
<reference evidence="3 4" key="1">
    <citation type="submission" date="2019-04" db="EMBL/GenBank/DDBJ databases">
        <authorList>
            <person name="Van Vliet M D."/>
        </authorList>
    </citation>
    <scope>NUCLEOTIDE SEQUENCE [LARGE SCALE GENOMIC DNA]</scope>
    <source>
        <strain evidence="3 4">F21</strain>
    </source>
</reference>
<sequence>MKKWSRPIILAALAPLLVWGAEPFRQNDRVAFVGDSITHGGSYHTFVQAFYATRFPARNVSCFNVGISGDTARGGYQRSTAEGGGIWESDVRVYKPTAATVMLGMNDVGGGHFLALETKKALEAQNAQQLEWYKHNYATLLDNLETLGIDRITLIKPSPYDQTMVNEKAKENLLKFGIGKNDALVALGEEVIDVESAQRDYPVIDFNTPMLEINARRQTADPAFSIVGNDRVHPGAGGHMVMAYVFLKSQGLEGPVAEVGIDAKKARVAEAVNCSVSELMASRTMLRFTYTAKALPFPRGPYEKVGDLIPFESEFNQELLKVRGLKKGTYELRIDEVAQGDVSAEECAAGINLALLDKAPQMAQANAVLALCQKRAQLAGKIRRIVWAIGHLRTIKDFDADNVEASKAMIARIEAGDAPEGLWGATSDYVKGQLRTYAENVDRYDELILELDQMTGPLYAAAQPLPRTISLSRKK</sequence>
<evidence type="ECO:0000256" key="1">
    <source>
        <dbReference type="SAM" id="SignalP"/>
    </source>
</evidence>
<dbReference type="InterPro" id="IPR036514">
    <property type="entry name" value="SGNH_hydro_sf"/>
</dbReference>
<dbReference type="SUPFAM" id="SSF52266">
    <property type="entry name" value="SGNH hydrolase"/>
    <property type="match status" value="1"/>
</dbReference>
<dbReference type="InterPro" id="IPR013830">
    <property type="entry name" value="SGNH_hydro"/>
</dbReference>
<keyword evidence="1" id="KW-0732">Signal</keyword>